<evidence type="ECO:0008006" key="6">
    <source>
        <dbReference type="Google" id="ProtNLM"/>
    </source>
</evidence>
<comment type="similarity">
    <text evidence="1">Belongs to the CdaR family.</text>
</comment>
<gene>
    <name evidence="5" type="ORF">DSM112329_03690</name>
</gene>
<evidence type="ECO:0000256" key="1">
    <source>
        <dbReference type="ARBA" id="ARBA00006754"/>
    </source>
</evidence>
<dbReference type="InterPro" id="IPR025736">
    <property type="entry name" value="PucR_C-HTH_dom"/>
</dbReference>
<dbReference type="Pfam" id="PF17853">
    <property type="entry name" value="GGDEF_2"/>
    <property type="match status" value="1"/>
</dbReference>
<feature type="domain" description="RsbT co-antagonist protein RsbRD N-terminal" evidence="3">
    <location>
        <begin position="22"/>
        <end position="153"/>
    </location>
</feature>
<organism evidence="5">
    <name type="scientific">Paraconexibacter sp. AEG42_29</name>
    <dbReference type="NCBI Taxonomy" id="2997339"/>
    <lineage>
        <taxon>Bacteria</taxon>
        <taxon>Bacillati</taxon>
        <taxon>Actinomycetota</taxon>
        <taxon>Thermoleophilia</taxon>
        <taxon>Solirubrobacterales</taxon>
        <taxon>Paraconexibacteraceae</taxon>
        <taxon>Paraconexibacter</taxon>
    </lineage>
</organism>
<dbReference type="Pfam" id="PF13556">
    <property type="entry name" value="HTH_30"/>
    <property type="match status" value="1"/>
</dbReference>
<protein>
    <recommendedName>
        <fullName evidence="6">PucR family transcriptional regulator</fullName>
    </recommendedName>
</protein>
<accession>A0AAU7AYV1</accession>
<reference evidence="5" key="1">
    <citation type="submission" date="2022-12" db="EMBL/GenBank/DDBJ databases">
        <title>Paraconexibacter alkalitolerans sp. nov. and Baekduia alba sp. nov., isolated from soil and emended description of the genera Paraconexibacter (Chun et al., 2020) and Baekduia (An et al., 2020).</title>
        <authorList>
            <person name="Vieira S."/>
            <person name="Huber K.J."/>
            <person name="Geppert A."/>
            <person name="Wolf J."/>
            <person name="Neumann-Schaal M."/>
            <person name="Muesken M."/>
            <person name="Overmann J."/>
        </authorList>
    </citation>
    <scope>NUCLEOTIDE SEQUENCE</scope>
    <source>
        <strain evidence="5">AEG42_29</strain>
    </source>
</reference>
<dbReference type="InterPro" id="IPR041522">
    <property type="entry name" value="CdaR_GGDEF"/>
</dbReference>
<name>A0AAU7AYV1_9ACTN</name>
<evidence type="ECO:0000259" key="4">
    <source>
        <dbReference type="Pfam" id="PF17853"/>
    </source>
</evidence>
<dbReference type="InterPro" id="IPR051448">
    <property type="entry name" value="CdaR-like_regulators"/>
</dbReference>
<dbReference type="PANTHER" id="PTHR33744">
    <property type="entry name" value="CARBOHYDRATE DIACID REGULATOR"/>
    <property type="match status" value="1"/>
</dbReference>
<evidence type="ECO:0000313" key="5">
    <source>
        <dbReference type="EMBL" id="XAY06812.1"/>
    </source>
</evidence>
<dbReference type="RefSeq" id="WP_354702497.1">
    <property type="nucleotide sequence ID" value="NZ_CP114014.1"/>
</dbReference>
<dbReference type="Gene3D" id="1.10.10.2840">
    <property type="entry name" value="PucR C-terminal helix-turn-helix domain"/>
    <property type="match status" value="1"/>
</dbReference>
<evidence type="ECO:0000259" key="2">
    <source>
        <dbReference type="Pfam" id="PF13556"/>
    </source>
</evidence>
<evidence type="ECO:0000259" key="3">
    <source>
        <dbReference type="Pfam" id="PF14361"/>
    </source>
</evidence>
<feature type="domain" description="PucR C-terminal helix-turn-helix" evidence="2">
    <location>
        <begin position="345"/>
        <end position="400"/>
    </location>
</feature>
<dbReference type="AlphaFoldDB" id="A0AAU7AYV1"/>
<dbReference type="InterPro" id="IPR042070">
    <property type="entry name" value="PucR_C-HTH_sf"/>
</dbReference>
<sequence length="409" mass="44100">MLEHEASIGRLRQRLADGRDVLIERVMEERLTVTGYATLDPDQVDDLRQSVGMIADTFVRLLAAGGEVTHDDVAFLRAHVRRRVIGGVSQENILTGLRMVQRTLWEGVVEFSREDEHGHAAALELARPLLDYLDAMSIVCAEAFNDIASALASSGSIVRSELLDELLAGREPAPGPALNAMRACGLDRGSLVVVIARSLDPLTDEAVLPLVVTRLARAAGDALEPLGVIRDDQAIVVRATPPEDARRFAEAIGAACDKLAGDGTRLAVGISAVHGGVRVVADAYQEASVALEHAPADGGVVALPLMEPLDYVILRASDETAWRMVPPRIRSFLEDDAEADLLTGALLAFVQCDMNVKLAAERLCVHTNTAHYRLGKLQDRTGCHVRRLEDLSQLIVAIRIHQALAARGA</sequence>
<dbReference type="Pfam" id="PF14361">
    <property type="entry name" value="RsbRD_N"/>
    <property type="match status" value="1"/>
</dbReference>
<dbReference type="InterPro" id="IPR025751">
    <property type="entry name" value="RsbRD_N_dom"/>
</dbReference>
<proteinExistence type="inferred from homology"/>
<dbReference type="EMBL" id="CP114014">
    <property type="protein sequence ID" value="XAY06812.1"/>
    <property type="molecule type" value="Genomic_DNA"/>
</dbReference>
<dbReference type="KEGG" id="parq:DSM112329_03690"/>
<feature type="domain" description="CdaR GGDEF-like" evidence="4">
    <location>
        <begin position="176"/>
        <end position="292"/>
    </location>
</feature>